<feature type="region of interest" description="Disordered" evidence="1">
    <location>
        <begin position="40"/>
        <end position="66"/>
    </location>
</feature>
<reference evidence="2" key="1">
    <citation type="journal article" date="2018" name="DNA Res.">
        <title>Multiple hybrid de novo genome assembly of finger millet, an orphan allotetraploid crop.</title>
        <authorList>
            <person name="Hatakeyama M."/>
            <person name="Aluri S."/>
            <person name="Balachadran M.T."/>
            <person name="Sivarajan S.R."/>
            <person name="Patrignani A."/>
            <person name="Gruter S."/>
            <person name="Poveda L."/>
            <person name="Shimizu-Inatsugi R."/>
            <person name="Baeten J."/>
            <person name="Francoijs K.J."/>
            <person name="Nataraja K.N."/>
            <person name="Reddy Y.A.N."/>
            <person name="Phadnis S."/>
            <person name="Ravikumar R.L."/>
            <person name="Schlapbach R."/>
            <person name="Sreeman S.M."/>
            <person name="Shimizu K.K."/>
        </authorList>
    </citation>
    <scope>NUCLEOTIDE SEQUENCE</scope>
</reference>
<protein>
    <submittedName>
        <fullName evidence="2">Uncharacterized protein</fullName>
    </submittedName>
</protein>
<sequence>MASRCSSKALEVAAAAGDEMLMASELGLSKAAGVGDEDAVKECPTKSRPEVGTPIEDKLLPSERRAKRKSEEMVVGCFKGDAADAVAAAGGDEYLTSGDSTPDEEDEDYDEELNNLYEGWMRKIQALSANWNFIEDEDDGEEVVQESITN</sequence>
<organism evidence="2 3">
    <name type="scientific">Eleusine coracana subsp. coracana</name>
    <dbReference type="NCBI Taxonomy" id="191504"/>
    <lineage>
        <taxon>Eukaryota</taxon>
        <taxon>Viridiplantae</taxon>
        <taxon>Streptophyta</taxon>
        <taxon>Embryophyta</taxon>
        <taxon>Tracheophyta</taxon>
        <taxon>Spermatophyta</taxon>
        <taxon>Magnoliopsida</taxon>
        <taxon>Liliopsida</taxon>
        <taxon>Poales</taxon>
        <taxon>Poaceae</taxon>
        <taxon>PACMAD clade</taxon>
        <taxon>Chloridoideae</taxon>
        <taxon>Cynodonteae</taxon>
        <taxon>Eleusininae</taxon>
        <taxon>Eleusine</taxon>
    </lineage>
</organism>
<gene>
    <name evidence="2" type="primary">ga24149</name>
    <name evidence="2" type="ORF">PR202_ga24149</name>
</gene>
<dbReference type="AlphaFoldDB" id="A0AAV5D824"/>
<comment type="caution">
    <text evidence="2">The sequence shown here is derived from an EMBL/GenBank/DDBJ whole genome shotgun (WGS) entry which is preliminary data.</text>
</comment>
<keyword evidence="3" id="KW-1185">Reference proteome</keyword>
<name>A0AAV5D824_ELECO</name>
<evidence type="ECO:0000256" key="1">
    <source>
        <dbReference type="SAM" id="MobiDB-lite"/>
    </source>
</evidence>
<evidence type="ECO:0000313" key="3">
    <source>
        <dbReference type="Proteomes" id="UP001054889"/>
    </source>
</evidence>
<reference evidence="2" key="2">
    <citation type="submission" date="2021-12" db="EMBL/GenBank/DDBJ databases">
        <title>Resequencing data analysis of finger millet.</title>
        <authorList>
            <person name="Hatakeyama M."/>
            <person name="Aluri S."/>
            <person name="Balachadran M.T."/>
            <person name="Sivarajan S.R."/>
            <person name="Poveda L."/>
            <person name="Shimizu-Inatsugi R."/>
            <person name="Schlapbach R."/>
            <person name="Sreeman S.M."/>
            <person name="Shimizu K.K."/>
        </authorList>
    </citation>
    <scope>NUCLEOTIDE SEQUENCE</scope>
</reference>
<proteinExistence type="predicted"/>
<accession>A0AAV5D824</accession>
<dbReference type="EMBL" id="BQKI01000012">
    <property type="protein sequence ID" value="GJN06420.1"/>
    <property type="molecule type" value="Genomic_DNA"/>
</dbReference>
<evidence type="ECO:0000313" key="2">
    <source>
        <dbReference type="EMBL" id="GJN06420.1"/>
    </source>
</evidence>
<dbReference type="Proteomes" id="UP001054889">
    <property type="component" value="Unassembled WGS sequence"/>
</dbReference>